<proteinExistence type="predicted"/>
<name>A0AAE1B6Z8_9GAST</name>
<dbReference type="EMBL" id="JAWDGP010000422">
    <property type="protein sequence ID" value="KAK3800753.1"/>
    <property type="molecule type" value="Genomic_DNA"/>
</dbReference>
<feature type="region of interest" description="Disordered" evidence="1">
    <location>
        <begin position="564"/>
        <end position="588"/>
    </location>
</feature>
<gene>
    <name evidence="2" type="ORF">RRG08_003157</name>
</gene>
<organism evidence="2 3">
    <name type="scientific">Elysia crispata</name>
    <name type="common">lettuce slug</name>
    <dbReference type="NCBI Taxonomy" id="231223"/>
    <lineage>
        <taxon>Eukaryota</taxon>
        <taxon>Metazoa</taxon>
        <taxon>Spiralia</taxon>
        <taxon>Lophotrochozoa</taxon>
        <taxon>Mollusca</taxon>
        <taxon>Gastropoda</taxon>
        <taxon>Heterobranchia</taxon>
        <taxon>Euthyneura</taxon>
        <taxon>Panpulmonata</taxon>
        <taxon>Sacoglossa</taxon>
        <taxon>Placobranchoidea</taxon>
        <taxon>Plakobranchidae</taxon>
        <taxon>Elysia</taxon>
    </lineage>
</organism>
<comment type="caution">
    <text evidence="2">The sequence shown here is derived from an EMBL/GenBank/DDBJ whole genome shotgun (WGS) entry which is preliminary data.</text>
</comment>
<evidence type="ECO:0000313" key="3">
    <source>
        <dbReference type="Proteomes" id="UP001283361"/>
    </source>
</evidence>
<sequence length="776" mass="87827">MSVKEFFERRRLNAATVKAKEHDSKHKKAHNPKGPKQGPKVSQDLLAFQMSRKTGQNTGRRREKINFRVIDLGSKKAGMTMIGGKYIQNVDLPVSPQNSPSVLNLSGSPGRACSGDRDKAKMRHKTKQCCREQSRGISCRGFHFQDSAKDIETSVPRSNIPMDLFGEKMYVSESRAFTGRCQPLKESLHSNRSESTTYQYPTGAALRQVHLQPVHHGHYDADSEVSSLFSNFPEKRRLTVRRTSGWSSENDDRKLYSQQQVLMDRSCRPQNDFQIYKNDTEMEKNPKHQKLPSPLAPFHLNDHMNTQISMASECAESASPSSDLSYMFTKTPRHTFDTNQQHGSFLESVLGSEGTLSYTAQKHNYVVKNSLPRRTSFSNPCLLSNTCTGLSNPTDNYCALSTFSNDIPSYCGSAEAWTPGIQYSTLNYRSDLMGRVMLSKNSTAISQDSEHSDYLTTFISDNERKQWSKVEDLRRVETRCHTPVASAEKPSKDHVNAPVVTPISSDSYRSCSNRIETACISELLLPLDTTTSNYSFSRNHSASSSSQNVYMEICSLEDQVSNQEEHSYANKNDNEMYSVERGAPRRESNVDPEALTLLTQMMDFIVMEQNLRNVRQRVLKNDSNTDDQHCRSTIVTIGPRHLHSHDRSYRSPTDAFSIRHKKLCTGLILDKCIQVGSVTTSRYKSAKSVACQTSYTMFVDSACSPIAQFCSQPQRRYNTRRHSVGYRFSINHSPRLPQGKKKQRKSAGTVERLRKKKKSSGTKEKEPQLLLIQPED</sequence>
<feature type="region of interest" description="Disordered" evidence="1">
    <location>
        <begin position="1"/>
        <end position="40"/>
    </location>
</feature>
<feature type="compositionally biased region" description="Basic and acidic residues" evidence="1">
    <location>
        <begin position="1"/>
        <end position="11"/>
    </location>
</feature>
<feature type="compositionally biased region" description="Polar residues" evidence="1">
    <location>
        <begin position="98"/>
        <end position="107"/>
    </location>
</feature>
<dbReference type="Proteomes" id="UP001283361">
    <property type="component" value="Unassembled WGS sequence"/>
</dbReference>
<feature type="compositionally biased region" description="Basic and acidic residues" evidence="1">
    <location>
        <begin position="564"/>
        <end position="574"/>
    </location>
</feature>
<keyword evidence="3" id="KW-1185">Reference proteome</keyword>
<evidence type="ECO:0000313" key="2">
    <source>
        <dbReference type="EMBL" id="KAK3800753.1"/>
    </source>
</evidence>
<dbReference type="AlphaFoldDB" id="A0AAE1B6Z8"/>
<reference evidence="2" key="1">
    <citation type="journal article" date="2023" name="G3 (Bethesda)">
        <title>A reference genome for the long-term kleptoplast-retaining sea slug Elysia crispata morphotype clarki.</title>
        <authorList>
            <person name="Eastman K.E."/>
            <person name="Pendleton A.L."/>
            <person name="Shaikh M.A."/>
            <person name="Suttiyut T."/>
            <person name="Ogas R."/>
            <person name="Tomko P."/>
            <person name="Gavelis G."/>
            <person name="Widhalm J.R."/>
            <person name="Wisecaver J.H."/>
        </authorList>
    </citation>
    <scope>NUCLEOTIDE SEQUENCE</scope>
    <source>
        <strain evidence="2">ECLA1</strain>
    </source>
</reference>
<feature type="region of interest" description="Disordered" evidence="1">
    <location>
        <begin position="730"/>
        <end position="776"/>
    </location>
</feature>
<protein>
    <submittedName>
        <fullName evidence="2">Uncharacterized protein</fullName>
    </submittedName>
</protein>
<accession>A0AAE1B6Z8</accession>
<evidence type="ECO:0000256" key="1">
    <source>
        <dbReference type="SAM" id="MobiDB-lite"/>
    </source>
</evidence>
<feature type="region of interest" description="Disordered" evidence="1">
    <location>
        <begin position="98"/>
        <end position="120"/>
    </location>
</feature>